<dbReference type="InterPro" id="IPR037523">
    <property type="entry name" value="VOC_core"/>
</dbReference>
<name>A0A0K1QQC3_PSEFL</name>
<sequence length="306" mass="33766">MSVSHGVHSIDHYALNVPSLDEACQFFDSFGLDVERQPDQLLLRAADGHVWAKILPAAAKSMAYLSFNCYEQDFTALRQQIETAGGRFENHPGDGIWFRDPDGNLLQVKVGEKTMPDQKTAHLSSSTPANNRGATTRDDQVRIRPRRLSHVLLFTPDVLGALHFYEQALGLKLSDKSLDIIAFSHAPHGCDHHLVAFAKSSAKGWHHAAWEVDNINEVGAGASQMAAAGHAKGWGTGRHCLGSNYFHYVQDPWGSFCEYSADIDYIDQGVEWPAGDFPPENSLYLWGPNVPDNFIFNTEAEPPAPA</sequence>
<dbReference type="AlphaFoldDB" id="A0A0K1QQC3"/>
<proteinExistence type="predicted"/>
<reference evidence="3 4" key="1">
    <citation type="journal article" date="2012" name="J. Bacteriol.">
        <title>Draft genome sequence of the cyanide-utilizing bacterium Pseudomonas fluorescens strain NCIMB 11764.</title>
        <authorList>
            <person name="Vilo C.A."/>
            <person name="Benedik M.J."/>
            <person name="Kunz D.A."/>
            <person name="Dong Q."/>
        </authorList>
    </citation>
    <scope>NUCLEOTIDE SEQUENCE [LARGE SCALE GENOMIC DNA]</scope>
    <source>
        <strain evidence="3 4">NCIMB 11764</strain>
    </source>
</reference>
<dbReference type="InterPro" id="IPR004360">
    <property type="entry name" value="Glyas_Fos-R_dOase_dom"/>
</dbReference>
<gene>
    <name evidence="3" type="ORF">B723_16600</name>
</gene>
<dbReference type="Gene3D" id="3.10.180.10">
    <property type="entry name" value="2,3-Dihydroxybiphenyl 1,2-Dioxygenase, domain 1"/>
    <property type="match status" value="2"/>
</dbReference>
<dbReference type="InterPro" id="IPR029068">
    <property type="entry name" value="Glyas_Bleomycin-R_OHBP_Dase"/>
</dbReference>
<dbReference type="RefSeq" id="WP_017337748.1">
    <property type="nucleotide sequence ID" value="NZ_CP010945.1"/>
</dbReference>
<feature type="domain" description="VOC" evidence="2">
    <location>
        <begin position="147"/>
        <end position="262"/>
    </location>
</feature>
<evidence type="ECO:0000256" key="1">
    <source>
        <dbReference type="SAM" id="MobiDB-lite"/>
    </source>
</evidence>
<dbReference type="EMBL" id="CP010945">
    <property type="protein sequence ID" value="AKV07946.1"/>
    <property type="molecule type" value="Genomic_DNA"/>
</dbReference>
<evidence type="ECO:0000313" key="3">
    <source>
        <dbReference type="EMBL" id="AKV07946.1"/>
    </source>
</evidence>
<organism evidence="3 4">
    <name type="scientific">Pseudomonas fluorescens NCIMB 11764</name>
    <dbReference type="NCBI Taxonomy" id="1221522"/>
    <lineage>
        <taxon>Bacteria</taxon>
        <taxon>Pseudomonadati</taxon>
        <taxon>Pseudomonadota</taxon>
        <taxon>Gammaproteobacteria</taxon>
        <taxon>Pseudomonadales</taxon>
        <taxon>Pseudomonadaceae</taxon>
        <taxon>Pseudomonas</taxon>
    </lineage>
</organism>
<evidence type="ECO:0000313" key="4">
    <source>
        <dbReference type="Proteomes" id="UP000017175"/>
    </source>
</evidence>
<dbReference type="SUPFAM" id="SSF54593">
    <property type="entry name" value="Glyoxalase/Bleomycin resistance protein/Dihydroxybiphenyl dioxygenase"/>
    <property type="match status" value="1"/>
</dbReference>
<dbReference type="eggNOG" id="COG0346">
    <property type="taxonomic scope" value="Bacteria"/>
</dbReference>
<feature type="domain" description="VOC" evidence="2">
    <location>
        <begin position="9"/>
        <end position="138"/>
    </location>
</feature>
<dbReference type="Pfam" id="PF00903">
    <property type="entry name" value="Glyoxalase"/>
    <property type="match status" value="2"/>
</dbReference>
<dbReference type="Proteomes" id="UP000017175">
    <property type="component" value="Chromosome"/>
</dbReference>
<evidence type="ECO:0000259" key="2">
    <source>
        <dbReference type="PROSITE" id="PS51819"/>
    </source>
</evidence>
<accession>A0A0K1QQC3</accession>
<feature type="region of interest" description="Disordered" evidence="1">
    <location>
        <begin position="117"/>
        <end position="138"/>
    </location>
</feature>
<protein>
    <submittedName>
        <fullName evidence="3">Metapyrocatechase</fullName>
    </submittedName>
</protein>
<feature type="compositionally biased region" description="Polar residues" evidence="1">
    <location>
        <begin position="121"/>
        <end position="134"/>
    </location>
</feature>
<dbReference type="OrthoDB" id="6909416at2"/>
<dbReference type="PROSITE" id="PS51819">
    <property type="entry name" value="VOC"/>
    <property type="match status" value="2"/>
</dbReference>